<dbReference type="OMA" id="KKPEMNW"/>
<dbReference type="RefSeq" id="XP_007423855.1">
    <property type="nucleotide sequence ID" value="XM_007423793.3"/>
</dbReference>
<keyword evidence="2" id="KW-0732">Signal</keyword>
<evidence type="ECO:0000313" key="4">
    <source>
        <dbReference type="Proteomes" id="UP000695026"/>
    </source>
</evidence>
<dbReference type="PANTHER" id="PTHR37996">
    <property type="entry name" value="B- AND T-LYMPHOCYTE ATTENUATOR"/>
    <property type="match status" value="1"/>
</dbReference>
<dbReference type="InterPro" id="IPR036179">
    <property type="entry name" value="Ig-like_dom_sf"/>
</dbReference>
<feature type="domain" description="Ig-like" evidence="3">
    <location>
        <begin position="30"/>
        <end position="113"/>
    </location>
</feature>
<dbReference type="PANTHER" id="PTHR37996:SF1">
    <property type="entry name" value="B- AND T-LYMPHOCYTE ATTENUATOR"/>
    <property type="match status" value="1"/>
</dbReference>
<dbReference type="InterPro" id="IPR013106">
    <property type="entry name" value="Ig_V-set"/>
</dbReference>
<keyword evidence="1" id="KW-0812">Transmembrane</keyword>
<name>A0A9F2NVK7_PYTBI</name>
<dbReference type="InterPro" id="IPR013783">
    <property type="entry name" value="Ig-like_fold"/>
</dbReference>
<protein>
    <submittedName>
        <fullName evidence="5">B- and T-lymphocyte attenuator</fullName>
    </submittedName>
</protein>
<organism evidence="4 5">
    <name type="scientific">Python bivittatus</name>
    <name type="common">Burmese python</name>
    <name type="synonym">Python molurus bivittatus</name>
    <dbReference type="NCBI Taxonomy" id="176946"/>
    <lineage>
        <taxon>Eukaryota</taxon>
        <taxon>Metazoa</taxon>
        <taxon>Chordata</taxon>
        <taxon>Craniata</taxon>
        <taxon>Vertebrata</taxon>
        <taxon>Euteleostomi</taxon>
        <taxon>Lepidosauria</taxon>
        <taxon>Squamata</taxon>
        <taxon>Bifurcata</taxon>
        <taxon>Unidentata</taxon>
        <taxon>Episquamata</taxon>
        <taxon>Toxicofera</taxon>
        <taxon>Serpentes</taxon>
        <taxon>Henophidia</taxon>
        <taxon>Pythonidae</taxon>
        <taxon>Python</taxon>
    </lineage>
</organism>
<gene>
    <name evidence="5" type="primary">BTLA</name>
</gene>
<evidence type="ECO:0000256" key="1">
    <source>
        <dbReference type="SAM" id="Phobius"/>
    </source>
</evidence>
<dbReference type="Proteomes" id="UP000695026">
    <property type="component" value="Unplaced"/>
</dbReference>
<dbReference type="Pfam" id="PF07686">
    <property type="entry name" value="V-set"/>
    <property type="match status" value="1"/>
</dbReference>
<dbReference type="PROSITE" id="PS50835">
    <property type="entry name" value="IG_LIKE"/>
    <property type="match status" value="1"/>
</dbReference>
<dbReference type="SUPFAM" id="SSF48726">
    <property type="entry name" value="Immunoglobulin"/>
    <property type="match status" value="1"/>
</dbReference>
<feature type="chain" id="PRO_5039936651" evidence="2">
    <location>
        <begin position="22"/>
        <end position="293"/>
    </location>
</feature>
<evidence type="ECO:0000259" key="3">
    <source>
        <dbReference type="PROSITE" id="PS50835"/>
    </source>
</evidence>
<evidence type="ECO:0000256" key="2">
    <source>
        <dbReference type="SAM" id="SignalP"/>
    </source>
</evidence>
<dbReference type="GO" id="GO:0038023">
    <property type="term" value="F:signaling receptor activity"/>
    <property type="evidence" value="ECO:0007669"/>
    <property type="project" value="InterPro"/>
</dbReference>
<dbReference type="AlphaFoldDB" id="A0A9F2NVK7"/>
<evidence type="ECO:0000313" key="5">
    <source>
        <dbReference type="RefSeq" id="XP_007423855.1"/>
    </source>
</evidence>
<dbReference type="GO" id="GO:0005886">
    <property type="term" value="C:plasma membrane"/>
    <property type="evidence" value="ECO:0007669"/>
    <property type="project" value="InterPro"/>
</dbReference>
<keyword evidence="4" id="KW-1185">Reference proteome</keyword>
<dbReference type="InterPro" id="IPR007110">
    <property type="entry name" value="Ig-like_dom"/>
</dbReference>
<dbReference type="InterPro" id="IPR003599">
    <property type="entry name" value="Ig_sub"/>
</dbReference>
<keyword evidence="1" id="KW-0472">Membrane</keyword>
<dbReference type="CTD" id="151888"/>
<dbReference type="OrthoDB" id="9947981at2759"/>
<proteinExistence type="predicted"/>
<dbReference type="KEGG" id="pbi:103066190"/>
<sequence length="293" mass="34004">MYIDNFVLQLLLMLMMDNLWAHDSEDDNCTAITIERGKKYYTNLGDSATLECPVTYYRKKPEMNWYMLNKSEEKFHILYPEKRRSISWMNETTFVLNFQSVNKNDRGQYRCDAIIGKRKYESHVIELIVQDHSNTSVFLNTTNTKEDQKPHEKNEKLIMIYSIPSLGTLFLIFACFGWLYFKRKHQVKNATGSSNPENGINRNTQHCNESATHVSNEGSNFNEDCMPCLLQVTNGNQDSYQKASRNSLNSIHNEGLPGDPIIYATLNHGELFQRSKPSEETELTEYAIIRPKN</sequence>
<dbReference type="InterPro" id="IPR039257">
    <property type="entry name" value="BTLA"/>
</dbReference>
<keyword evidence="1" id="KW-1133">Transmembrane helix</keyword>
<accession>A0A9F2NVK7</accession>
<dbReference type="GeneID" id="103066190"/>
<feature type="signal peptide" evidence="2">
    <location>
        <begin position="1"/>
        <end position="21"/>
    </location>
</feature>
<dbReference type="Gene3D" id="2.60.40.10">
    <property type="entry name" value="Immunoglobulins"/>
    <property type="match status" value="1"/>
</dbReference>
<feature type="transmembrane region" description="Helical" evidence="1">
    <location>
        <begin position="158"/>
        <end position="181"/>
    </location>
</feature>
<reference evidence="5" key="1">
    <citation type="submission" date="2025-08" db="UniProtKB">
        <authorList>
            <consortium name="RefSeq"/>
        </authorList>
    </citation>
    <scope>IDENTIFICATION</scope>
    <source>
        <tissue evidence="5">Liver</tissue>
    </source>
</reference>
<dbReference type="GO" id="GO:0002768">
    <property type="term" value="P:immune response-regulating cell surface receptor signaling pathway"/>
    <property type="evidence" value="ECO:0007669"/>
    <property type="project" value="InterPro"/>
</dbReference>
<dbReference type="SMART" id="SM00409">
    <property type="entry name" value="IG"/>
    <property type="match status" value="1"/>
</dbReference>